<organism evidence="4">
    <name type="scientific">Thrips palmi</name>
    <name type="common">Melon thrips</name>
    <dbReference type="NCBI Taxonomy" id="161013"/>
    <lineage>
        <taxon>Eukaryota</taxon>
        <taxon>Metazoa</taxon>
        <taxon>Ecdysozoa</taxon>
        <taxon>Arthropoda</taxon>
        <taxon>Hexapoda</taxon>
        <taxon>Insecta</taxon>
        <taxon>Pterygota</taxon>
        <taxon>Neoptera</taxon>
        <taxon>Paraneoptera</taxon>
        <taxon>Thysanoptera</taxon>
        <taxon>Terebrantia</taxon>
        <taxon>Thripoidea</taxon>
        <taxon>Thripidae</taxon>
        <taxon>Thrips</taxon>
    </lineage>
</organism>
<reference evidence="4" key="1">
    <citation type="submission" date="2025-08" db="UniProtKB">
        <authorList>
            <consortium name="RefSeq"/>
        </authorList>
    </citation>
    <scope>IDENTIFICATION</scope>
    <source>
        <tissue evidence="4">Total insect</tissue>
    </source>
</reference>
<evidence type="ECO:0000313" key="3">
    <source>
        <dbReference type="Proteomes" id="UP000515158"/>
    </source>
</evidence>
<dbReference type="PANTHER" id="PTHR13318:SF190">
    <property type="entry name" value="PARTNER OF PAIRED, ISOFORM B"/>
    <property type="match status" value="1"/>
</dbReference>
<evidence type="ECO:0000313" key="4">
    <source>
        <dbReference type="RefSeq" id="XP_034235240.1"/>
    </source>
</evidence>
<dbReference type="PROSITE" id="PS50181">
    <property type="entry name" value="FBOX"/>
    <property type="match status" value="1"/>
</dbReference>
<dbReference type="SUPFAM" id="SSF52047">
    <property type="entry name" value="RNI-like"/>
    <property type="match status" value="2"/>
</dbReference>
<dbReference type="Gene3D" id="3.80.10.10">
    <property type="entry name" value="Ribonuclease Inhibitor"/>
    <property type="match status" value="2"/>
</dbReference>
<sequence>MADANPEDCGPDVNILGLPEEIALCIFSYLSASELSDNVAKVCTLWRVYASAFQLWKRLDYTVDAGVRGRREQVSIFQTASAFRKLTLKDSSSLGCLLPMLFCNCSSIQELVISGEEMDPDILSNLGRHYKGSIQSLTLEGMELDNNWYSSISGIARGLKSLTIKADCCVWAMGLLSVECISLSALRLTSCCQTENHRRQMQGVKRMLSLLPDGLQTLQLGAHITPNGEIMQAIGEKRRLETLTLEDCCEILDRDLLNLLSLSKLQCLQLWRGHSFSTNGLLNFVYNSNFPHLKHLDFFDCPNLNDEVIQEISIKCSQVETLDISSCHLITDNGLASIFQFCSNLHTLKMSHLPQPTGKDYLNHLPQLLPKLIYLDAYNCCNISIDLLASLENEKLIVMYGKRIRRIQR</sequence>
<protein>
    <submittedName>
        <fullName evidence="4">F-box/LRR-repeat protein 2-like</fullName>
    </submittedName>
</protein>
<dbReference type="InterPro" id="IPR036047">
    <property type="entry name" value="F-box-like_dom_sf"/>
</dbReference>
<dbReference type="SMART" id="SM00367">
    <property type="entry name" value="LRR_CC"/>
    <property type="match status" value="3"/>
</dbReference>
<dbReference type="InterPro" id="IPR001810">
    <property type="entry name" value="F-box_dom"/>
</dbReference>
<keyword evidence="1" id="KW-0833">Ubl conjugation pathway</keyword>
<accession>A0A6P8YEB0</accession>
<dbReference type="FunCoup" id="A0A6P8YEB0">
    <property type="interactions" value="1"/>
</dbReference>
<dbReference type="OrthoDB" id="3219396at2759"/>
<proteinExistence type="predicted"/>
<keyword evidence="3" id="KW-1185">Reference proteome</keyword>
<dbReference type="GO" id="GO:0019005">
    <property type="term" value="C:SCF ubiquitin ligase complex"/>
    <property type="evidence" value="ECO:0007669"/>
    <property type="project" value="TreeGrafter"/>
</dbReference>
<gene>
    <name evidence="4" type="primary">LOC117641755</name>
</gene>
<evidence type="ECO:0000259" key="2">
    <source>
        <dbReference type="PROSITE" id="PS50181"/>
    </source>
</evidence>
<dbReference type="Proteomes" id="UP000515158">
    <property type="component" value="Unplaced"/>
</dbReference>
<feature type="domain" description="F-box" evidence="2">
    <location>
        <begin position="12"/>
        <end position="59"/>
    </location>
</feature>
<dbReference type="Pfam" id="PF12937">
    <property type="entry name" value="F-box-like"/>
    <property type="match status" value="1"/>
</dbReference>
<dbReference type="InterPro" id="IPR032675">
    <property type="entry name" value="LRR_dom_sf"/>
</dbReference>
<dbReference type="InParanoid" id="A0A6P8YEB0"/>
<dbReference type="AlphaFoldDB" id="A0A6P8YEB0"/>
<dbReference type="KEGG" id="tpal:117641755"/>
<dbReference type="InterPro" id="IPR006553">
    <property type="entry name" value="Leu-rich_rpt_Cys-con_subtyp"/>
</dbReference>
<dbReference type="RefSeq" id="XP_034235240.1">
    <property type="nucleotide sequence ID" value="XM_034379349.1"/>
</dbReference>
<dbReference type="PANTHER" id="PTHR13318">
    <property type="entry name" value="PARTNER OF PAIRED, ISOFORM B-RELATED"/>
    <property type="match status" value="1"/>
</dbReference>
<dbReference type="GeneID" id="117641755"/>
<dbReference type="SUPFAM" id="SSF81383">
    <property type="entry name" value="F-box domain"/>
    <property type="match status" value="1"/>
</dbReference>
<dbReference type="GO" id="GO:0031146">
    <property type="term" value="P:SCF-dependent proteasomal ubiquitin-dependent protein catabolic process"/>
    <property type="evidence" value="ECO:0007669"/>
    <property type="project" value="TreeGrafter"/>
</dbReference>
<evidence type="ECO:0000256" key="1">
    <source>
        <dbReference type="ARBA" id="ARBA00022786"/>
    </source>
</evidence>
<name>A0A6P8YEB0_THRPL</name>